<evidence type="ECO:0000313" key="2">
    <source>
        <dbReference type="EMBL" id="MDH5829307.1"/>
    </source>
</evidence>
<dbReference type="Proteomes" id="UP001156831">
    <property type="component" value="Unassembled WGS sequence"/>
</dbReference>
<name>A0ABT6JF57_9GAMM</name>
<dbReference type="InterPro" id="IPR001096">
    <property type="entry name" value="Peptidase_C13"/>
</dbReference>
<comment type="caution">
    <text evidence="2">The sequence shown here is derived from an EMBL/GenBank/DDBJ whole genome shotgun (WGS) entry which is preliminary data.</text>
</comment>
<keyword evidence="3" id="KW-1185">Reference proteome</keyword>
<organism evidence="2 3">
    <name type="scientific">Luteimonas rhizosphaericola</name>
    <dbReference type="NCBI Taxonomy" id="3042024"/>
    <lineage>
        <taxon>Bacteria</taxon>
        <taxon>Pseudomonadati</taxon>
        <taxon>Pseudomonadota</taxon>
        <taxon>Gammaproteobacteria</taxon>
        <taxon>Lysobacterales</taxon>
        <taxon>Lysobacteraceae</taxon>
        <taxon>Luteimonas</taxon>
    </lineage>
</organism>
<dbReference type="SUPFAM" id="SSF52129">
    <property type="entry name" value="Caspase-like"/>
    <property type="match status" value="1"/>
</dbReference>
<evidence type="ECO:0000256" key="1">
    <source>
        <dbReference type="SAM" id="SignalP"/>
    </source>
</evidence>
<feature type="signal peptide" evidence="1">
    <location>
        <begin position="1"/>
        <end position="36"/>
    </location>
</feature>
<evidence type="ECO:0000313" key="3">
    <source>
        <dbReference type="Proteomes" id="UP001156831"/>
    </source>
</evidence>
<gene>
    <name evidence="2" type="ORF">QFW80_02070</name>
</gene>
<dbReference type="Pfam" id="PF01650">
    <property type="entry name" value="Peptidase_C13"/>
    <property type="match status" value="1"/>
</dbReference>
<reference evidence="2 3" key="1">
    <citation type="submission" date="2023-04" db="EMBL/GenBank/DDBJ databases">
        <title>Luteimonas sp. M1R5S18.</title>
        <authorList>
            <person name="Sun J.-Q."/>
        </authorList>
    </citation>
    <scope>NUCLEOTIDE SEQUENCE [LARGE SCALE GENOMIC DNA]</scope>
    <source>
        <strain evidence="2 3">M1R5S18</strain>
    </source>
</reference>
<dbReference type="Gene3D" id="3.40.50.1460">
    <property type="match status" value="1"/>
</dbReference>
<dbReference type="InterPro" id="IPR029030">
    <property type="entry name" value="Caspase-like_dom_sf"/>
</dbReference>
<accession>A0ABT6JF57</accession>
<keyword evidence="1" id="KW-0732">Signal</keyword>
<feature type="chain" id="PRO_5046587164" evidence="1">
    <location>
        <begin position="37"/>
        <end position="305"/>
    </location>
</feature>
<sequence>MRAAPDGVADRGSGARVILVLALAWLALLQASAATADDLLPTDPDIARDRILIDARLAQMPAQRPGQVDLFALAFAGDGHEDVFRNEAAYFETLATARYGAAGRALALVNHPDSLDRSPRPLATLDTLQHALDGIAARMDPDEDLLLLFLTSHGGRDHALTVSQPDRFDATLSPAQLREALDDAGIRHRLLIVSACFSGGFIPELAAPDTLLITAARHDRPSFGCGDTASATYFGRALLVEGLNRDGGLLDAFDYARRQVARREVMEGHEASFPQINVGERIRTRLDAWEAGLVRGPPLPYPHPL</sequence>
<protein>
    <submittedName>
        <fullName evidence="2">C13 family peptidase</fullName>
    </submittedName>
</protein>
<dbReference type="EMBL" id="JARXRN010000016">
    <property type="protein sequence ID" value="MDH5829307.1"/>
    <property type="molecule type" value="Genomic_DNA"/>
</dbReference>
<proteinExistence type="predicted"/>
<dbReference type="RefSeq" id="WP_280599915.1">
    <property type="nucleotide sequence ID" value="NZ_JARXRN010000016.1"/>
</dbReference>